<organism evidence="2 3">
    <name type="scientific">Rhodococcus erythropolis</name>
    <name type="common">Arthrobacter picolinophilus</name>
    <dbReference type="NCBI Taxonomy" id="1833"/>
    <lineage>
        <taxon>Bacteria</taxon>
        <taxon>Bacillati</taxon>
        <taxon>Actinomycetota</taxon>
        <taxon>Actinomycetes</taxon>
        <taxon>Mycobacteriales</taxon>
        <taxon>Nocardiaceae</taxon>
        <taxon>Rhodococcus</taxon>
        <taxon>Rhodococcus erythropolis group</taxon>
    </lineage>
</organism>
<feature type="transmembrane region" description="Helical" evidence="1">
    <location>
        <begin position="41"/>
        <end position="61"/>
    </location>
</feature>
<feature type="transmembrane region" description="Helical" evidence="1">
    <location>
        <begin position="68"/>
        <end position="91"/>
    </location>
</feature>
<evidence type="ECO:0000256" key="1">
    <source>
        <dbReference type="SAM" id="Phobius"/>
    </source>
</evidence>
<reference evidence="2 3" key="1">
    <citation type="submission" date="2020-12" db="EMBL/GenBank/DDBJ databases">
        <title>Draft genome sequence of furan degrading bacterial strain FUR100.</title>
        <authorList>
            <person name="Woiski C."/>
        </authorList>
    </citation>
    <scope>NUCLEOTIDE SEQUENCE [LARGE SCALE GENOMIC DNA]</scope>
    <source>
        <strain evidence="2 3">FUR100</strain>
    </source>
</reference>
<keyword evidence="1" id="KW-0472">Membrane</keyword>
<feature type="transmembrane region" description="Helical" evidence="1">
    <location>
        <begin position="103"/>
        <end position="127"/>
    </location>
</feature>
<keyword evidence="1" id="KW-0812">Transmembrane</keyword>
<accession>A0A8I0ZRD4</accession>
<keyword evidence="1" id="KW-1133">Transmembrane helix</keyword>
<gene>
    <name evidence="2" type="ORF">I3517_03900</name>
</gene>
<keyword evidence="3" id="KW-1185">Reference proteome</keyword>
<protein>
    <submittedName>
        <fullName evidence="2">Uncharacterized protein</fullName>
    </submittedName>
</protein>
<dbReference type="Proteomes" id="UP000627573">
    <property type="component" value="Unassembled WGS sequence"/>
</dbReference>
<name>A0A8I0ZRD4_RHOER</name>
<comment type="caution">
    <text evidence="2">The sequence shown here is derived from an EMBL/GenBank/DDBJ whole genome shotgun (WGS) entry which is preliminary data.</text>
</comment>
<evidence type="ECO:0000313" key="2">
    <source>
        <dbReference type="EMBL" id="MBH5141758.1"/>
    </source>
</evidence>
<sequence length="152" mass="15707">MPKILFGVATTLTCAVLVQFYLAAVGTFSTAATGRYAAHEIVGTIVLPSLSLLAVAICLLMRVDRVTVFLAAAPLLGVLVEFALFALNLWLSGGPTTSGTIKWAGTLILGLHPLVGLVMLGSCLLLWKRACRGISPSPSPSAVIAVSANAES</sequence>
<evidence type="ECO:0000313" key="3">
    <source>
        <dbReference type="Proteomes" id="UP000627573"/>
    </source>
</evidence>
<dbReference type="RefSeq" id="WP_182262695.1">
    <property type="nucleotide sequence ID" value="NZ_JABBPH010000001.1"/>
</dbReference>
<dbReference type="AlphaFoldDB" id="A0A8I0ZRD4"/>
<proteinExistence type="predicted"/>
<dbReference type="EMBL" id="JAECSB010000018">
    <property type="protein sequence ID" value="MBH5141758.1"/>
    <property type="molecule type" value="Genomic_DNA"/>
</dbReference>